<dbReference type="InterPro" id="IPR017790">
    <property type="entry name" value="Penicillin-binding_protein_2"/>
</dbReference>
<sequence length="708" mass="76832">MHRPPVDPTLPGPRLGRLGLILVQVVVISLFAALGARLWYLQVPMADYYRELAEANHQQELVVPATRGQILDSSGRAMVNNRTELVVSADYHELQGMDDGGEAVLTELSEVLDEPVEELQQRMRLCGPEVERPCWPGSPYQPVTLAEDVEGPVALQIMERSDDFPGITAQAQALREYPYEDHAGQILGYIQPVTEEELEERDELRSRFTGIDQVGRDGLEATYDNELRGTSGLRTLGVNNHGEVMDVISDEEPVAGRHLITHLDMNIQKVAERALEQGMEQARPENIADSGAAVVMDVKNGGIVGMASLPTYDPTIWEGGVDQETFDEILSEEAGEPLLSRAVQGTYPPGSTFKIASMLAAVEDGASLRSTYACPGSVSLAGQSYENFEGSAQGSVSLRQAIIDSCNTVFYNFGYQMWQKDGGLHPDGEPDETMAETARDLGFGSPTGIDLPYETGGRIPDRDWKRTFWEETREENCERAEKGYPDVDDPSAAAYMKQLAHEHCVEGFEWRANEAINFAIGQGDVLVSPLQLATAYAAVANGGTVYEPRVVRALAEADGSEVEEIEPTVKNELPTDDETLNYLQDALTEVTKSGTGQGAFDDFPQDEISVAGKTGSADAEGRDVSSWFASYAPADDPQYAVAVLVSQGGTGGETAAPIAAEIYKGIYGFESSEDSEDVEQGDPVLPGGTPHEDLPTIREDGSIETLEP</sequence>
<feature type="domain" description="Penicillin-binding protein dimerisation" evidence="17">
    <location>
        <begin position="63"/>
        <end position="247"/>
    </location>
</feature>
<dbReference type="InterPro" id="IPR001460">
    <property type="entry name" value="PCN-bd_Tpept"/>
</dbReference>
<dbReference type="InterPro" id="IPR012338">
    <property type="entry name" value="Beta-lactam/transpept-like"/>
</dbReference>
<dbReference type="InterPro" id="IPR036138">
    <property type="entry name" value="PBP_dimer_sf"/>
</dbReference>
<evidence type="ECO:0000256" key="6">
    <source>
        <dbReference type="ARBA" id="ARBA00022670"/>
    </source>
</evidence>
<evidence type="ECO:0000259" key="17">
    <source>
        <dbReference type="Pfam" id="PF03717"/>
    </source>
</evidence>
<evidence type="ECO:0000256" key="13">
    <source>
        <dbReference type="ARBA" id="ARBA00023316"/>
    </source>
</evidence>
<evidence type="ECO:0000259" key="16">
    <source>
        <dbReference type="Pfam" id="PF00905"/>
    </source>
</evidence>
<name>A0ABR9P3R6_9ACTN</name>
<dbReference type="InterPro" id="IPR050515">
    <property type="entry name" value="Beta-lactam/transpept"/>
</dbReference>
<feature type="transmembrane region" description="Helical" evidence="15">
    <location>
        <begin position="20"/>
        <end position="40"/>
    </location>
</feature>
<evidence type="ECO:0000256" key="14">
    <source>
        <dbReference type="SAM" id="MobiDB-lite"/>
    </source>
</evidence>
<evidence type="ECO:0000256" key="2">
    <source>
        <dbReference type="ARBA" id="ARBA00004236"/>
    </source>
</evidence>
<organism evidence="18 19">
    <name type="scientific">Nocardiopsis coralli</name>
    <dbReference type="NCBI Taxonomy" id="2772213"/>
    <lineage>
        <taxon>Bacteria</taxon>
        <taxon>Bacillati</taxon>
        <taxon>Actinomycetota</taxon>
        <taxon>Actinomycetes</taxon>
        <taxon>Streptosporangiales</taxon>
        <taxon>Nocardiopsidaceae</taxon>
        <taxon>Nocardiopsis</taxon>
    </lineage>
</organism>
<evidence type="ECO:0000256" key="4">
    <source>
        <dbReference type="ARBA" id="ARBA00022475"/>
    </source>
</evidence>
<reference evidence="18 19" key="1">
    <citation type="submission" date="2020-09" db="EMBL/GenBank/DDBJ databases">
        <title>Diversity and distribution of actinomycetes associated with coral in the coast of Hainan.</title>
        <authorList>
            <person name="Li F."/>
        </authorList>
    </citation>
    <scope>NUCLEOTIDE SEQUENCE [LARGE SCALE GENOMIC DNA]</scope>
    <source>
        <strain evidence="18 19">HNM0947</strain>
    </source>
</reference>
<evidence type="ECO:0000256" key="8">
    <source>
        <dbReference type="ARBA" id="ARBA00022801"/>
    </source>
</evidence>
<proteinExistence type="inferred from homology"/>
<evidence type="ECO:0000256" key="3">
    <source>
        <dbReference type="ARBA" id="ARBA00007171"/>
    </source>
</evidence>
<evidence type="ECO:0000256" key="9">
    <source>
        <dbReference type="ARBA" id="ARBA00022960"/>
    </source>
</evidence>
<keyword evidence="12 15" id="KW-0472">Membrane</keyword>
<keyword evidence="18" id="KW-0121">Carboxypeptidase</keyword>
<dbReference type="SUPFAM" id="SSF56519">
    <property type="entry name" value="Penicillin binding protein dimerisation domain"/>
    <property type="match status" value="1"/>
</dbReference>
<feature type="domain" description="Penicillin-binding protein transpeptidase" evidence="16">
    <location>
        <begin position="291"/>
        <end position="664"/>
    </location>
</feature>
<dbReference type="InterPro" id="IPR005311">
    <property type="entry name" value="PBP_dimer"/>
</dbReference>
<dbReference type="Proteomes" id="UP000806528">
    <property type="component" value="Unassembled WGS sequence"/>
</dbReference>
<dbReference type="Gene3D" id="3.40.710.10">
    <property type="entry name" value="DD-peptidase/beta-lactamase superfamily"/>
    <property type="match status" value="1"/>
</dbReference>
<evidence type="ECO:0000256" key="7">
    <source>
        <dbReference type="ARBA" id="ARBA00022692"/>
    </source>
</evidence>
<feature type="region of interest" description="Disordered" evidence="14">
    <location>
        <begin position="671"/>
        <end position="708"/>
    </location>
</feature>
<comment type="similarity">
    <text evidence="3">Belongs to the transpeptidase family.</text>
</comment>
<evidence type="ECO:0000313" key="18">
    <source>
        <dbReference type="EMBL" id="MBE2998492.1"/>
    </source>
</evidence>
<evidence type="ECO:0000256" key="10">
    <source>
        <dbReference type="ARBA" id="ARBA00022984"/>
    </source>
</evidence>
<comment type="subcellular location">
    <subcellularLocation>
        <location evidence="2">Cell membrane</location>
    </subcellularLocation>
    <subcellularLocation>
        <location evidence="1">Membrane</location>
        <topology evidence="1">Single-pass membrane protein</topology>
    </subcellularLocation>
</comment>
<dbReference type="RefSeq" id="WP_193121140.1">
    <property type="nucleotide sequence ID" value="NZ_JADBGI010000005.1"/>
</dbReference>
<dbReference type="EMBL" id="JADBGI010000005">
    <property type="protein sequence ID" value="MBE2998492.1"/>
    <property type="molecule type" value="Genomic_DNA"/>
</dbReference>
<evidence type="ECO:0000256" key="12">
    <source>
        <dbReference type="ARBA" id="ARBA00023136"/>
    </source>
</evidence>
<dbReference type="GO" id="GO:0009002">
    <property type="term" value="F:serine-type D-Ala-D-Ala carboxypeptidase activity"/>
    <property type="evidence" value="ECO:0007669"/>
    <property type="project" value="UniProtKB-EC"/>
</dbReference>
<keyword evidence="8 18" id="KW-0378">Hydrolase</keyword>
<keyword evidence="11 15" id="KW-1133">Transmembrane helix</keyword>
<dbReference type="NCBIfam" id="TIGR03423">
    <property type="entry name" value="pbp2_mrdA"/>
    <property type="match status" value="1"/>
</dbReference>
<evidence type="ECO:0000256" key="5">
    <source>
        <dbReference type="ARBA" id="ARBA00022519"/>
    </source>
</evidence>
<dbReference type="Pfam" id="PF00905">
    <property type="entry name" value="Transpeptidase"/>
    <property type="match status" value="1"/>
</dbReference>
<dbReference type="PANTHER" id="PTHR30627:SF2">
    <property type="entry name" value="PEPTIDOGLYCAN D,D-TRANSPEPTIDASE MRDA"/>
    <property type="match status" value="1"/>
</dbReference>
<feature type="compositionally biased region" description="Basic and acidic residues" evidence="14">
    <location>
        <begin position="690"/>
        <end position="701"/>
    </location>
</feature>
<accession>A0ABR9P3R6</accession>
<keyword evidence="13" id="KW-0961">Cell wall biogenesis/degradation</keyword>
<evidence type="ECO:0000256" key="1">
    <source>
        <dbReference type="ARBA" id="ARBA00004167"/>
    </source>
</evidence>
<keyword evidence="4" id="KW-1003">Cell membrane</keyword>
<keyword evidence="7 15" id="KW-0812">Transmembrane</keyword>
<evidence type="ECO:0000313" key="19">
    <source>
        <dbReference type="Proteomes" id="UP000806528"/>
    </source>
</evidence>
<keyword evidence="19" id="KW-1185">Reference proteome</keyword>
<keyword evidence="9" id="KW-0133">Cell shape</keyword>
<gene>
    <name evidence="18" type="primary">mrdA</name>
    <name evidence="18" type="ORF">IDM40_07210</name>
</gene>
<keyword evidence="10" id="KW-0573">Peptidoglycan synthesis</keyword>
<dbReference type="SUPFAM" id="SSF56601">
    <property type="entry name" value="beta-lactamase/transpeptidase-like"/>
    <property type="match status" value="1"/>
</dbReference>
<keyword evidence="5" id="KW-0997">Cell inner membrane</keyword>
<comment type="caution">
    <text evidence="18">The sequence shown here is derived from an EMBL/GenBank/DDBJ whole genome shotgun (WGS) entry which is preliminary data.</text>
</comment>
<evidence type="ECO:0000256" key="11">
    <source>
        <dbReference type="ARBA" id="ARBA00022989"/>
    </source>
</evidence>
<dbReference type="PANTHER" id="PTHR30627">
    <property type="entry name" value="PEPTIDOGLYCAN D,D-TRANSPEPTIDASE"/>
    <property type="match status" value="1"/>
</dbReference>
<dbReference type="Pfam" id="PF03717">
    <property type="entry name" value="PBP_dimer"/>
    <property type="match status" value="1"/>
</dbReference>
<dbReference type="Gene3D" id="3.90.1310.10">
    <property type="entry name" value="Penicillin-binding protein 2a (Domain 2)"/>
    <property type="match status" value="1"/>
</dbReference>
<feature type="compositionally biased region" description="Acidic residues" evidence="14">
    <location>
        <begin position="671"/>
        <end position="680"/>
    </location>
</feature>
<dbReference type="EC" id="3.4.16.4" evidence="18"/>
<protein>
    <submittedName>
        <fullName evidence="18">Penicillin-binding protein 2</fullName>
        <ecNumber evidence="18">3.4.16.4</ecNumber>
    </submittedName>
</protein>
<keyword evidence="6" id="KW-0645">Protease</keyword>
<evidence type="ECO:0000256" key="15">
    <source>
        <dbReference type="SAM" id="Phobius"/>
    </source>
</evidence>